<protein>
    <submittedName>
        <fullName evidence="2">Uncharacterized protein</fullName>
    </submittedName>
</protein>
<reference evidence="2" key="1">
    <citation type="journal article" date="2020" name="Nature">
        <title>Giant virus diversity and host interactions through global metagenomics.</title>
        <authorList>
            <person name="Schulz F."/>
            <person name="Roux S."/>
            <person name="Paez-Espino D."/>
            <person name="Jungbluth S."/>
            <person name="Walsh D.A."/>
            <person name="Denef V.J."/>
            <person name="McMahon K.D."/>
            <person name="Konstantinidis K.T."/>
            <person name="Eloe-Fadrosh E.A."/>
            <person name="Kyrpides N.C."/>
            <person name="Woyke T."/>
        </authorList>
    </citation>
    <scope>NUCLEOTIDE SEQUENCE</scope>
    <source>
        <strain evidence="2">GVMAG-M-3300009182-46</strain>
    </source>
</reference>
<organism evidence="2">
    <name type="scientific">viral metagenome</name>
    <dbReference type="NCBI Taxonomy" id="1070528"/>
    <lineage>
        <taxon>unclassified sequences</taxon>
        <taxon>metagenomes</taxon>
        <taxon>organismal metagenomes</taxon>
    </lineage>
</organism>
<feature type="region of interest" description="Disordered" evidence="1">
    <location>
        <begin position="1"/>
        <end position="33"/>
    </location>
</feature>
<evidence type="ECO:0000313" key="2">
    <source>
        <dbReference type="EMBL" id="QHT36060.1"/>
    </source>
</evidence>
<sequence>MPGGAKKRRSVRRKHKTRTINKKNKRKNKKTKK</sequence>
<evidence type="ECO:0000256" key="1">
    <source>
        <dbReference type="SAM" id="MobiDB-lite"/>
    </source>
</evidence>
<dbReference type="EMBL" id="MN739030">
    <property type="protein sequence ID" value="QHT36060.1"/>
    <property type="molecule type" value="Genomic_DNA"/>
</dbReference>
<dbReference type="AlphaFoldDB" id="A0A6C0F835"/>
<proteinExistence type="predicted"/>
<name>A0A6C0F835_9ZZZZ</name>
<accession>A0A6C0F835</accession>